<evidence type="ECO:0000313" key="3">
    <source>
        <dbReference type="EMBL" id="QHF08648.1"/>
    </source>
</evidence>
<sequence>MDKILLTAFLTALAGFVTAALSIVKLVNEKESKTTEFRQSWTDSARKALADLIAKINSQASVTTDTRRRFNSFEKLGNSKPASEEGRVFKAENAVFIRESWKESLDASRVLMQDIYHSYATVKLHFKPHDEKFAIVENKVEGCILKLKEMRAENDIQKVLVMREQVHAAADEISNAARFLLKSEWETVKLGEPAYRKTQRWSVRVCVVMFFVLFVIGIHFVVSYLKNDRPPEYRPVSEMSQAPIQNDTSARRH</sequence>
<organism evidence="3 4">
    <name type="scientific">Pseudomonas syringae UB303</name>
    <dbReference type="NCBI Taxonomy" id="1357287"/>
    <lineage>
        <taxon>Bacteria</taxon>
        <taxon>Pseudomonadati</taxon>
        <taxon>Pseudomonadota</taxon>
        <taxon>Gammaproteobacteria</taxon>
        <taxon>Pseudomonadales</taxon>
        <taxon>Pseudomonadaceae</taxon>
        <taxon>Pseudomonas</taxon>
        <taxon>Pseudomonas syringae</taxon>
    </lineage>
</organism>
<feature type="transmembrane region" description="Helical" evidence="2">
    <location>
        <begin position="201"/>
        <end position="225"/>
    </location>
</feature>
<evidence type="ECO:0000256" key="2">
    <source>
        <dbReference type="SAM" id="Phobius"/>
    </source>
</evidence>
<keyword evidence="2" id="KW-0472">Membrane</keyword>
<dbReference type="EMBL" id="CP047267">
    <property type="protein sequence ID" value="QHF08648.1"/>
    <property type="molecule type" value="Genomic_DNA"/>
</dbReference>
<proteinExistence type="predicted"/>
<dbReference type="Proteomes" id="UP000464688">
    <property type="component" value="Chromosome"/>
</dbReference>
<name>A0AAJ4B4L3_PSESX</name>
<accession>A0AAJ4B4L3</accession>
<dbReference type="AlphaFoldDB" id="A0AAJ4B4L3"/>
<feature type="region of interest" description="Disordered" evidence="1">
    <location>
        <begin position="233"/>
        <end position="253"/>
    </location>
</feature>
<dbReference type="RefSeq" id="WP_024660233.1">
    <property type="nucleotide sequence ID" value="NZ_CP047267.1"/>
</dbReference>
<gene>
    <name evidence="3" type="ORF">N026_14695</name>
</gene>
<protein>
    <submittedName>
        <fullName evidence="3">Uncharacterized protein</fullName>
    </submittedName>
</protein>
<evidence type="ECO:0000313" key="4">
    <source>
        <dbReference type="Proteomes" id="UP000464688"/>
    </source>
</evidence>
<feature type="compositionally biased region" description="Polar residues" evidence="1">
    <location>
        <begin position="238"/>
        <end position="253"/>
    </location>
</feature>
<reference evidence="3 4" key="1">
    <citation type="journal article" date="2014" name="Genome Announc.">
        <title>Draft Genome Sequences of a Phylogenetically Diverse Suite of Pseudomonas syringae Strains from Multiple Source Populations.</title>
        <authorList>
            <person name="Baltrus D.A."/>
            <person name="Yourstone S."/>
            <person name="Lind A."/>
            <person name="Guilbaud C."/>
            <person name="Sands D.C."/>
            <person name="Jones C.D."/>
            <person name="Morris C.E."/>
            <person name="Dangl J.L."/>
        </authorList>
    </citation>
    <scope>NUCLEOTIDE SEQUENCE [LARGE SCALE GENOMIC DNA]</scope>
    <source>
        <strain evidence="3 4">UB303</strain>
    </source>
</reference>
<evidence type="ECO:0000256" key="1">
    <source>
        <dbReference type="SAM" id="MobiDB-lite"/>
    </source>
</evidence>
<keyword evidence="2" id="KW-0812">Transmembrane</keyword>
<keyword evidence="2" id="KW-1133">Transmembrane helix</keyword>